<name>A0A699GM40_TANCI</name>
<comment type="caution">
    <text evidence="1">The sequence shown here is derived from an EMBL/GenBank/DDBJ whole genome shotgun (WGS) entry which is preliminary data.</text>
</comment>
<proteinExistence type="predicted"/>
<sequence length="234" mass="25785">MSVRIGPDSPNKLIIPNHLYVGTLDTEIVGNKELNNSGTRCWSNGPSARPHSEIFLDKRLFDMRSAPAGRQSIPAGRLVEDFGSTSKQTDGCGAIRAARLFWEALSDFFASQIKRVGIFAKKEAPVNFLTDPSDGRSTLRPADVLAALKVGSCEVTKHEKTCVKNQHVFIPFAYDTFIFLAPEAVELLNRVQRVMNSNVMTHRSTNVVFQNISFGIQKGLTAQLVARFPSTATM</sequence>
<dbReference type="PANTHER" id="PTHR48462">
    <property type="entry name" value="PROTEIN, PUTATIVE-RELATED"/>
    <property type="match status" value="1"/>
</dbReference>
<dbReference type="GO" id="GO:0003964">
    <property type="term" value="F:RNA-directed DNA polymerase activity"/>
    <property type="evidence" value="ECO:0007669"/>
    <property type="project" value="UniProtKB-KW"/>
</dbReference>
<keyword evidence="1" id="KW-0548">Nucleotidyltransferase</keyword>
<reference evidence="1" key="1">
    <citation type="journal article" date="2019" name="Sci. Rep.">
        <title>Draft genome of Tanacetum cinerariifolium, the natural source of mosquito coil.</title>
        <authorList>
            <person name="Yamashiro T."/>
            <person name="Shiraishi A."/>
            <person name="Satake H."/>
            <person name="Nakayama K."/>
        </authorList>
    </citation>
    <scope>NUCLEOTIDE SEQUENCE</scope>
</reference>
<dbReference type="PANTHER" id="PTHR48462:SF1">
    <property type="entry name" value="PROTEIN, PUTATIVE-RELATED"/>
    <property type="match status" value="1"/>
</dbReference>
<evidence type="ECO:0000313" key="1">
    <source>
        <dbReference type="EMBL" id="GEV27450.1"/>
    </source>
</evidence>
<dbReference type="EMBL" id="BKCJ010019053">
    <property type="protein sequence ID" value="GEV27450.1"/>
    <property type="molecule type" value="Genomic_DNA"/>
</dbReference>
<accession>A0A699GM40</accession>
<gene>
    <name evidence="1" type="ORF">Tci_099427</name>
</gene>
<protein>
    <submittedName>
        <fullName evidence="1">Putative reverse transcriptase domain-containing protein</fullName>
    </submittedName>
</protein>
<organism evidence="1">
    <name type="scientific">Tanacetum cinerariifolium</name>
    <name type="common">Dalmatian daisy</name>
    <name type="synonym">Chrysanthemum cinerariifolium</name>
    <dbReference type="NCBI Taxonomy" id="118510"/>
    <lineage>
        <taxon>Eukaryota</taxon>
        <taxon>Viridiplantae</taxon>
        <taxon>Streptophyta</taxon>
        <taxon>Embryophyta</taxon>
        <taxon>Tracheophyta</taxon>
        <taxon>Spermatophyta</taxon>
        <taxon>Magnoliopsida</taxon>
        <taxon>eudicotyledons</taxon>
        <taxon>Gunneridae</taxon>
        <taxon>Pentapetalae</taxon>
        <taxon>asterids</taxon>
        <taxon>campanulids</taxon>
        <taxon>Asterales</taxon>
        <taxon>Asteraceae</taxon>
        <taxon>Asteroideae</taxon>
        <taxon>Anthemideae</taxon>
        <taxon>Anthemidinae</taxon>
        <taxon>Tanacetum</taxon>
    </lineage>
</organism>
<keyword evidence="1" id="KW-0695">RNA-directed DNA polymerase</keyword>
<dbReference type="AlphaFoldDB" id="A0A699GM40"/>
<keyword evidence="1" id="KW-0808">Transferase</keyword>